<proteinExistence type="predicted"/>
<protein>
    <submittedName>
        <fullName evidence="2">Uncharacterized protein</fullName>
    </submittedName>
</protein>
<reference evidence="2" key="1">
    <citation type="submission" date="2014-12" db="EMBL/GenBank/DDBJ databases">
        <title>Insight into the proteome of Arion vulgaris.</title>
        <authorList>
            <person name="Aradska J."/>
            <person name="Bulat T."/>
            <person name="Smidak R."/>
            <person name="Sarate P."/>
            <person name="Gangsoo J."/>
            <person name="Sialana F."/>
            <person name="Bilban M."/>
            <person name="Lubec G."/>
        </authorList>
    </citation>
    <scope>NUCLEOTIDE SEQUENCE</scope>
    <source>
        <tissue evidence="2">Skin</tissue>
    </source>
</reference>
<gene>
    <name evidence="2" type="primary">ORF15323</name>
</gene>
<evidence type="ECO:0000313" key="2">
    <source>
        <dbReference type="EMBL" id="CEK52051.1"/>
    </source>
</evidence>
<organism evidence="2">
    <name type="scientific">Arion vulgaris</name>
    <dbReference type="NCBI Taxonomy" id="1028688"/>
    <lineage>
        <taxon>Eukaryota</taxon>
        <taxon>Metazoa</taxon>
        <taxon>Spiralia</taxon>
        <taxon>Lophotrochozoa</taxon>
        <taxon>Mollusca</taxon>
        <taxon>Gastropoda</taxon>
        <taxon>Heterobranchia</taxon>
        <taxon>Euthyneura</taxon>
        <taxon>Panpulmonata</taxon>
        <taxon>Eupulmonata</taxon>
        <taxon>Stylommatophora</taxon>
        <taxon>Helicina</taxon>
        <taxon>Arionoidea</taxon>
        <taxon>Arionidae</taxon>
        <taxon>Arion</taxon>
    </lineage>
</organism>
<sequence>TLRNGQVTLWHCATPRRKIEDSGDSLEPTLDVETEPDDDECSNTYIYISTQI</sequence>
<feature type="compositionally biased region" description="Acidic residues" evidence="1">
    <location>
        <begin position="30"/>
        <end position="41"/>
    </location>
</feature>
<dbReference type="EMBL" id="HACG01005186">
    <property type="protein sequence ID" value="CEK52051.1"/>
    <property type="molecule type" value="Transcribed_RNA"/>
</dbReference>
<name>A0A0B6Y8A8_9EUPU</name>
<dbReference type="AlphaFoldDB" id="A0A0B6Y8A8"/>
<feature type="region of interest" description="Disordered" evidence="1">
    <location>
        <begin position="20"/>
        <end position="43"/>
    </location>
</feature>
<feature type="non-terminal residue" evidence="2">
    <location>
        <position position="1"/>
    </location>
</feature>
<accession>A0A0B6Y8A8</accession>
<evidence type="ECO:0000256" key="1">
    <source>
        <dbReference type="SAM" id="MobiDB-lite"/>
    </source>
</evidence>